<keyword evidence="2" id="KW-0067">ATP-binding</keyword>
<dbReference type="Gene3D" id="3.30.420.40">
    <property type="match status" value="2"/>
</dbReference>
<keyword evidence="1" id="KW-0547">Nucleotide-binding</keyword>
<organism evidence="3 4">
    <name type="scientific">Rhizophagus clarus</name>
    <dbReference type="NCBI Taxonomy" id="94130"/>
    <lineage>
        <taxon>Eukaryota</taxon>
        <taxon>Fungi</taxon>
        <taxon>Fungi incertae sedis</taxon>
        <taxon>Mucoromycota</taxon>
        <taxon>Glomeromycotina</taxon>
        <taxon>Glomeromycetes</taxon>
        <taxon>Glomerales</taxon>
        <taxon>Glomeraceae</taxon>
        <taxon>Rhizophagus</taxon>
    </lineage>
</organism>
<accession>A0A8H3LW29</accession>
<protein>
    <submittedName>
        <fullName evidence="3">Heat shock 70 kDa protein cognate 4</fullName>
    </submittedName>
</protein>
<dbReference type="GO" id="GO:0140662">
    <property type="term" value="F:ATP-dependent protein folding chaperone"/>
    <property type="evidence" value="ECO:0007669"/>
    <property type="project" value="InterPro"/>
</dbReference>
<sequence>MKEYIFVSSCSKTIKDCFISEEIISVLLEKLKERAKVKNAVIIVPIYLNISQYHSIKDTSLINFINSPITTTFAYGTNAKATEELSTLVFDLDCGIHNVSVLMKDLLK</sequence>
<name>A0A8H3LW29_9GLOM</name>
<keyword evidence="3" id="KW-0346">Stress response</keyword>
<reference evidence="3" key="1">
    <citation type="submission" date="2019-10" db="EMBL/GenBank/DDBJ databases">
        <title>Conservation and host-specific expression of non-tandemly repeated heterogenous ribosome RNA gene in arbuscular mycorrhizal fungi.</title>
        <authorList>
            <person name="Maeda T."/>
            <person name="Kobayashi Y."/>
            <person name="Nakagawa T."/>
            <person name="Ezawa T."/>
            <person name="Yamaguchi K."/>
            <person name="Bino T."/>
            <person name="Nishimoto Y."/>
            <person name="Shigenobu S."/>
            <person name="Kawaguchi M."/>
        </authorList>
    </citation>
    <scope>NUCLEOTIDE SEQUENCE</scope>
    <source>
        <strain evidence="3">HR1</strain>
    </source>
</reference>
<evidence type="ECO:0000313" key="4">
    <source>
        <dbReference type="Proteomes" id="UP000615446"/>
    </source>
</evidence>
<dbReference type="GO" id="GO:0005524">
    <property type="term" value="F:ATP binding"/>
    <property type="evidence" value="ECO:0007669"/>
    <property type="project" value="UniProtKB-KW"/>
</dbReference>
<evidence type="ECO:0000256" key="1">
    <source>
        <dbReference type="ARBA" id="ARBA00022741"/>
    </source>
</evidence>
<dbReference type="EMBL" id="BLAL01000228">
    <property type="protein sequence ID" value="GES93340.1"/>
    <property type="molecule type" value="Genomic_DNA"/>
</dbReference>
<dbReference type="PANTHER" id="PTHR19375">
    <property type="entry name" value="HEAT SHOCK PROTEIN 70KDA"/>
    <property type="match status" value="1"/>
</dbReference>
<comment type="caution">
    <text evidence="3">The sequence shown here is derived from an EMBL/GenBank/DDBJ whole genome shotgun (WGS) entry which is preliminary data.</text>
</comment>
<dbReference type="Gene3D" id="3.30.30.30">
    <property type="match status" value="1"/>
</dbReference>
<dbReference type="InterPro" id="IPR013126">
    <property type="entry name" value="Hsp_70_fam"/>
</dbReference>
<dbReference type="AlphaFoldDB" id="A0A8H3LW29"/>
<gene>
    <name evidence="3" type="ORF">RCL2_002009500</name>
</gene>
<evidence type="ECO:0000313" key="3">
    <source>
        <dbReference type="EMBL" id="GES93340.1"/>
    </source>
</evidence>
<dbReference type="Pfam" id="PF00012">
    <property type="entry name" value="HSP70"/>
    <property type="match status" value="1"/>
</dbReference>
<dbReference type="Proteomes" id="UP000615446">
    <property type="component" value="Unassembled WGS sequence"/>
</dbReference>
<proteinExistence type="predicted"/>
<evidence type="ECO:0000256" key="2">
    <source>
        <dbReference type="ARBA" id="ARBA00022840"/>
    </source>
</evidence>